<dbReference type="InterPro" id="IPR023299">
    <property type="entry name" value="ATPase_P-typ_cyto_dom_N"/>
</dbReference>
<feature type="region of interest" description="Disordered" evidence="24">
    <location>
        <begin position="196"/>
        <end position="221"/>
    </location>
</feature>
<protein>
    <recommendedName>
        <fullName evidence="4">Copper-exporting P-type ATPase</fullName>
        <ecNumber evidence="3">7.2.2.8</ecNumber>
    </recommendedName>
    <alternativeName>
        <fullName evidence="20">Copper-exporting P-type ATPase A</fullName>
    </alternativeName>
    <alternativeName>
        <fullName evidence="21">Cu(+)-exporting ATPase</fullName>
    </alternativeName>
</protein>
<keyword evidence="18" id="KW-0406">Ion transport</keyword>
<dbReference type="GO" id="GO:0055070">
    <property type="term" value="P:copper ion homeostasis"/>
    <property type="evidence" value="ECO:0007669"/>
    <property type="project" value="TreeGrafter"/>
</dbReference>
<dbReference type="GO" id="GO:0005507">
    <property type="term" value="F:copper ion binding"/>
    <property type="evidence" value="ECO:0007669"/>
    <property type="project" value="TreeGrafter"/>
</dbReference>
<dbReference type="Pfam" id="PF00122">
    <property type="entry name" value="E1-E2_ATPase"/>
    <property type="match status" value="1"/>
</dbReference>
<dbReference type="NCBIfam" id="TIGR01494">
    <property type="entry name" value="ATPase_P-type"/>
    <property type="match status" value="1"/>
</dbReference>
<dbReference type="PRINTS" id="PR00941">
    <property type="entry name" value="CDATPASE"/>
</dbReference>
<dbReference type="InterPro" id="IPR044492">
    <property type="entry name" value="P_typ_ATPase_HD_dom"/>
</dbReference>
<dbReference type="PANTHER" id="PTHR43520">
    <property type="entry name" value="ATP7, ISOFORM B"/>
    <property type="match status" value="1"/>
</dbReference>
<keyword evidence="7" id="KW-0597">Phosphoprotein</keyword>
<keyword evidence="14" id="KW-0460">Magnesium</keyword>
<dbReference type="GO" id="GO:0016887">
    <property type="term" value="F:ATP hydrolysis activity"/>
    <property type="evidence" value="ECO:0007669"/>
    <property type="project" value="InterPro"/>
</dbReference>
<dbReference type="Gene3D" id="3.40.50.1000">
    <property type="entry name" value="HAD superfamily/HAD-like"/>
    <property type="match status" value="1"/>
</dbReference>
<dbReference type="InterPro" id="IPR006121">
    <property type="entry name" value="HMA_dom"/>
</dbReference>
<dbReference type="Gene3D" id="3.30.70.100">
    <property type="match status" value="4"/>
</dbReference>
<feature type="transmembrane region" description="Helical" evidence="23">
    <location>
        <begin position="364"/>
        <end position="385"/>
    </location>
</feature>
<feature type="transmembrane region" description="Helical" evidence="23">
    <location>
        <begin position="431"/>
        <end position="449"/>
    </location>
</feature>
<feature type="transmembrane region" description="Helical" evidence="23">
    <location>
        <begin position="397"/>
        <end position="419"/>
    </location>
</feature>
<name>A0AAI9HZJ8_PROST</name>
<evidence type="ECO:0000256" key="18">
    <source>
        <dbReference type="ARBA" id="ARBA00023065"/>
    </source>
</evidence>
<feature type="transmembrane region" description="Helical" evidence="23">
    <location>
        <begin position="925"/>
        <end position="944"/>
    </location>
</feature>
<keyword evidence="15" id="KW-1278">Translocase</keyword>
<evidence type="ECO:0000256" key="1">
    <source>
        <dbReference type="ARBA" id="ARBA00004651"/>
    </source>
</evidence>
<dbReference type="GO" id="GO:0060003">
    <property type="term" value="P:copper ion export"/>
    <property type="evidence" value="ECO:0007669"/>
    <property type="project" value="UniProtKB-ARBA"/>
</dbReference>
<keyword evidence="10" id="KW-0677">Repeat</keyword>
<evidence type="ECO:0000256" key="20">
    <source>
        <dbReference type="ARBA" id="ARBA00029719"/>
    </source>
</evidence>
<dbReference type="NCBIfam" id="TIGR01511">
    <property type="entry name" value="ATPase-IB1_Cu"/>
    <property type="match status" value="1"/>
</dbReference>
<feature type="domain" description="HMA" evidence="25">
    <location>
        <begin position="69"/>
        <end position="130"/>
    </location>
</feature>
<dbReference type="GO" id="GO:0140581">
    <property type="term" value="F:P-type monovalent copper transporter activity"/>
    <property type="evidence" value="ECO:0007669"/>
    <property type="project" value="UniProtKB-EC"/>
</dbReference>
<dbReference type="InterPro" id="IPR001757">
    <property type="entry name" value="P_typ_ATPase"/>
</dbReference>
<evidence type="ECO:0000313" key="26">
    <source>
        <dbReference type="EMBL" id="EMP9432999.1"/>
    </source>
</evidence>
<evidence type="ECO:0000256" key="15">
    <source>
        <dbReference type="ARBA" id="ARBA00022967"/>
    </source>
</evidence>
<evidence type="ECO:0000256" key="13">
    <source>
        <dbReference type="ARBA" id="ARBA00022840"/>
    </source>
</evidence>
<dbReference type="Gene3D" id="2.70.150.10">
    <property type="entry name" value="Calcium-transporting ATPase, cytoplasmic transduction domain A"/>
    <property type="match status" value="1"/>
</dbReference>
<dbReference type="GO" id="GO:0005524">
    <property type="term" value="F:ATP binding"/>
    <property type="evidence" value="ECO:0007669"/>
    <property type="project" value="UniProtKB-UniRule"/>
</dbReference>
<keyword evidence="11 23" id="KW-0547">Nucleotide-binding</keyword>
<dbReference type="NCBIfam" id="TIGR01525">
    <property type="entry name" value="ATPase-IB_hvy"/>
    <property type="match status" value="1"/>
</dbReference>
<evidence type="ECO:0000256" key="2">
    <source>
        <dbReference type="ARBA" id="ARBA00006024"/>
    </source>
</evidence>
<keyword evidence="16 23" id="KW-1133">Transmembrane helix</keyword>
<evidence type="ECO:0000256" key="11">
    <source>
        <dbReference type="ARBA" id="ARBA00022741"/>
    </source>
</evidence>
<keyword evidence="6 23" id="KW-1003">Cell membrane</keyword>
<dbReference type="NCBIfam" id="TIGR01512">
    <property type="entry name" value="ATPase-IB2_Cd"/>
    <property type="match status" value="1"/>
</dbReference>
<feature type="transmembrane region" description="Helical" evidence="23">
    <location>
        <begin position="583"/>
        <end position="605"/>
    </location>
</feature>
<evidence type="ECO:0000256" key="4">
    <source>
        <dbReference type="ARBA" id="ARBA00015102"/>
    </source>
</evidence>
<feature type="transmembrane region" description="Helical" evidence="23">
    <location>
        <begin position="611"/>
        <end position="634"/>
    </location>
</feature>
<evidence type="ECO:0000256" key="5">
    <source>
        <dbReference type="ARBA" id="ARBA00022448"/>
    </source>
</evidence>
<feature type="transmembrane region" description="Helical" evidence="23">
    <location>
        <begin position="950"/>
        <end position="971"/>
    </location>
</feature>
<evidence type="ECO:0000256" key="14">
    <source>
        <dbReference type="ARBA" id="ARBA00022842"/>
    </source>
</evidence>
<evidence type="ECO:0000256" key="16">
    <source>
        <dbReference type="ARBA" id="ARBA00022989"/>
    </source>
</evidence>
<dbReference type="InterPro" id="IPR027256">
    <property type="entry name" value="P-typ_ATPase_IB"/>
</dbReference>
<comment type="subcellular location">
    <subcellularLocation>
        <location evidence="1">Cell membrane</location>
        <topology evidence="1">Multi-pass membrane protein</topology>
    </subcellularLocation>
</comment>
<dbReference type="Pfam" id="PF00702">
    <property type="entry name" value="Hydrolase"/>
    <property type="match status" value="1"/>
</dbReference>
<dbReference type="GO" id="GO:0005886">
    <property type="term" value="C:plasma membrane"/>
    <property type="evidence" value="ECO:0007669"/>
    <property type="project" value="UniProtKB-SubCell"/>
</dbReference>
<sequence>MSSKIILSLQGLSCMHCVNTVTKALEARSDIENVKVTIEYAVIETNASAQSLIETIEAAGYEAKVAEKPDVTLQLSGLSCMNCAGKTQQALEAVDGVAAAIVDTQQASVYGNTTAEALIQAVEQAGYKAQVAVPNRVNLALSGLSCMKCAEKTRLALEAVEGVEKADVNTESAVVYGNAPVEQLIAAVTGIGYQATQSDEDDTTAPKTEPLTIPTEQPETSSAAICDIPAQQSDVDEQPEISPADDSIQLLLDGMTCASCVNKVQKALTSVAGVENARVNLAERSALVTGTAQPADLVAAVEKAGYGAEIIQDEAKRRERQQQVADANMRRFRWQSALALALGIPVMIWGMMGDNMMLSPQNHFIWLTIGILTLAVMVFAGGHFYKNAWQSLKNGSATMDTLVALGTGAAWLYSIVVNLWPELFPEQARHLYYEASAMIIGLINLGHALEQRARQRSSKALERLLDLTPPTARVVTEQGEVDLPLEHVKKGMILRLATGDRVPVDGEIIEGEVWLDEAMLTGEPIPQQKTKGDQVHAGTVVQDGTVLFRAAAVGSQTTLARIIHLVRQAQSSKPQIGQLADRISAVFVPVVVAIAVISGLIWYFVGPAPQITYALVITTTVLIIACPCALGLATPMSIISGVGRAAEFGVLVRDADALQQASELDTIVFDKTGTLTEGMPQVTDIHTFNHFSEHEVLQIAASLESGSNHPLARAITQRAKELSLPANEQFRTLAGLGISAVVNGQTVLLGNQKLLAQSGVNTSEIDTVLHQQASQGVTPVLLAIDGQVAALLSIRDPLREDSVSALARLHKQGFRLVMLTGDNPVTAKAIAKEAGIDEVIAGVMPDGKSAAIESLQAKGHKVAMVGDGINDAPALARADVGIAMGGGSDIAIETASITLMRQSLHGVADAVAISKGTLRNMKQNLFGAFVYNSLGIPIAAGILYPLTGTLLNPVVAGAAMALSSITVVTNANRLLRFKPKQD</sequence>
<comment type="similarity">
    <text evidence="2 23">Belongs to the cation transport ATPase (P-type) (TC 3.A.3) family. Type IB subfamily.</text>
</comment>
<evidence type="ECO:0000256" key="24">
    <source>
        <dbReference type="SAM" id="MobiDB-lite"/>
    </source>
</evidence>
<evidence type="ECO:0000256" key="22">
    <source>
        <dbReference type="ARBA" id="ARBA00049289"/>
    </source>
</evidence>
<evidence type="ECO:0000256" key="9">
    <source>
        <dbReference type="ARBA" id="ARBA00022723"/>
    </source>
</evidence>
<dbReference type="PANTHER" id="PTHR43520:SF6">
    <property type="entry name" value="COPPER-EXPORTING P-TYPE ATPASE"/>
    <property type="match status" value="1"/>
</dbReference>
<comment type="catalytic activity">
    <reaction evidence="22">
        <text>Cu(+)(in) + ATP + H2O = Cu(+)(out) + ADP + phosphate + H(+)</text>
        <dbReference type="Rhea" id="RHEA:25792"/>
        <dbReference type="ChEBI" id="CHEBI:15377"/>
        <dbReference type="ChEBI" id="CHEBI:15378"/>
        <dbReference type="ChEBI" id="CHEBI:30616"/>
        <dbReference type="ChEBI" id="CHEBI:43474"/>
        <dbReference type="ChEBI" id="CHEBI:49552"/>
        <dbReference type="ChEBI" id="CHEBI:456216"/>
        <dbReference type="EC" id="7.2.2.8"/>
    </reaction>
</comment>
<keyword evidence="12" id="KW-0187">Copper transport</keyword>
<dbReference type="SUPFAM" id="SSF81665">
    <property type="entry name" value="Calcium ATPase, transmembrane domain M"/>
    <property type="match status" value="1"/>
</dbReference>
<keyword evidence="19 23" id="KW-0472">Membrane</keyword>
<dbReference type="EMBL" id="AAZDVE040000013">
    <property type="protein sequence ID" value="EMP9432999.1"/>
    <property type="molecule type" value="Genomic_DNA"/>
</dbReference>
<proteinExistence type="inferred from homology"/>
<keyword evidence="9 23" id="KW-0479">Metal-binding</keyword>
<accession>A0AAI9HZJ8</accession>
<dbReference type="PROSITE" id="PS01047">
    <property type="entry name" value="HMA_1"/>
    <property type="match status" value="1"/>
</dbReference>
<feature type="transmembrane region" description="Helical" evidence="23">
    <location>
        <begin position="332"/>
        <end position="352"/>
    </location>
</feature>
<dbReference type="InterPro" id="IPR036163">
    <property type="entry name" value="HMA_dom_sf"/>
</dbReference>
<feature type="domain" description="HMA" evidence="25">
    <location>
        <begin position="135"/>
        <end position="196"/>
    </location>
</feature>
<dbReference type="PRINTS" id="PR00119">
    <property type="entry name" value="CATATPASE"/>
</dbReference>
<keyword evidence="8 23" id="KW-0812">Transmembrane</keyword>
<reference evidence="26" key="1">
    <citation type="submission" date="2024-02" db="EMBL/GenBank/DDBJ databases">
        <authorList>
            <consortium name="Clinical and Environmental Microbiology Branch: Whole genome sequencing antimicrobial resistance pathogens in the healthcare setting"/>
        </authorList>
    </citation>
    <scope>NUCLEOTIDE SEQUENCE</scope>
    <source>
        <strain evidence="26">2020GO-00142</strain>
    </source>
</reference>
<feature type="domain" description="HMA" evidence="25">
    <location>
        <begin position="3"/>
        <end position="64"/>
    </location>
</feature>
<dbReference type="FunFam" id="3.30.70.100:FF:000030">
    <property type="entry name" value="Copper-exporting P-type ATPase"/>
    <property type="match status" value="1"/>
</dbReference>
<evidence type="ECO:0000256" key="17">
    <source>
        <dbReference type="ARBA" id="ARBA00023008"/>
    </source>
</evidence>
<dbReference type="Gene3D" id="3.40.1110.10">
    <property type="entry name" value="Calcium-transporting ATPase, cytoplasmic domain N"/>
    <property type="match status" value="1"/>
</dbReference>
<dbReference type="GO" id="GO:0043682">
    <property type="term" value="F:P-type divalent copper transporter activity"/>
    <property type="evidence" value="ECO:0007669"/>
    <property type="project" value="TreeGrafter"/>
</dbReference>
<dbReference type="AlphaFoldDB" id="A0AAI9HZJ8"/>
<evidence type="ECO:0000256" key="7">
    <source>
        <dbReference type="ARBA" id="ARBA00022553"/>
    </source>
</evidence>
<comment type="caution">
    <text evidence="26">The sequence shown here is derived from an EMBL/GenBank/DDBJ whole genome shotgun (WGS) entry which is preliminary data.</text>
</comment>
<keyword evidence="5" id="KW-0813">Transport</keyword>
<evidence type="ECO:0000256" key="10">
    <source>
        <dbReference type="ARBA" id="ARBA00022737"/>
    </source>
</evidence>
<dbReference type="SFLD" id="SFLDG00002">
    <property type="entry name" value="C1.7:_P-type_atpase_like"/>
    <property type="match status" value="1"/>
</dbReference>
<keyword evidence="13 23" id="KW-0067">ATP-binding</keyword>
<dbReference type="NCBIfam" id="NF007952">
    <property type="entry name" value="PRK10671.1"/>
    <property type="match status" value="1"/>
</dbReference>
<organism evidence="26">
    <name type="scientific">Providencia stuartii</name>
    <dbReference type="NCBI Taxonomy" id="588"/>
    <lineage>
        <taxon>Bacteria</taxon>
        <taxon>Pseudomonadati</taxon>
        <taxon>Pseudomonadota</taxon>
        <taxon>Gammaproteobacteria</taxon>
        <taxon>Enterobacterales</taxon>
        <taxon>Morganellaceae</taxon>
        <taxon>Providencia</taxon>
    </lineage>
</organism>
<feature type="domain" description="HMA" evidence="25">
    <location>
        <begin position="246"/>
        <end position="309"/>
    </location>
</feature>
<dbReference type="EC" id="7.2.2.8" evidence="3"/>
<dbReference type="PROSITE" id="PS00154">
    <property type="entry name" value="ATPASE_E1_E2"/>
    <property type="match status" value="1"/>
</dbReference>
<dbReference type="SUPFAM" id="SSF55008">
    <property type="entry name" value="HMA, heavy metal-associated domain"/>
    <property type="match status" value="4"/>
</dbReference>
<dbReference type="InterPro" id="IPR017969">
    <property type="entry name" value="Heavy-metal-associated_CS"/>
</dbReference>
<evidence type="ECO:0000256" key="21">
    <source>
        <dbReference type="ARBA" id="ARBA00033239"/>
    </source>
</evidence>
<dbReference type="SFLD" id="SFLDS00003">
    <property type="entry name" value="Haloacid_Dehalogenase"/>
    <property type="match status" value="1"/>
</dbReference>
<dbReference type="InterPro" id="IPR023214">
    <property type="entry name" value="HAD_sf"/>
</dbReference>
<keyword evidence="17" id="KW-0186">Copper</keyword>
<evidence type="ECO:0000256" key="6">
    <source>
        <dbReference type="ARBA" id="ARBA00022475"/>
    </source>
</evidence>
<dbReference type="SUPFAM" id="SSF81653">
    <property type="entry name" value="Calcium ATPase, transduction domain A"/>
    <property type="match status" value="1"/>
</dbReference>
<dbReference type="SFLD" id="SFLDF00027">
    <property type="entry name" value="p-type_atpase"/>
    <property type="match status" value="1"/>
</dbReference>
<dbReference type="PROSITE" id="PS50846">
    <property type="entry name" value="HMA_2"/>
    <property type="match status" value="4"/>
</dbReference>
<evidence type="ECO:0000256" key="8">
    <source>
        <dbReference type="ARBA" id="ARBA00022692"/>
    </source>
</evidence>
<dbReference type="InterPro" id="IPR008250">
    <property type="entry name" value="ATPase_P-typ_transduc_dom_A_sf"/>
</dbReference>
<gene>
    <name evidence="26" type="primary">copA</name>
    <name evidence="26" type="ORF">JRA39_002050</name>
</gene>
<dbReference type="Pfam" id="PF00403">
    <property type="entry name" value="HMA"/>
    <property type="match status" value="4"/>
</dbReference>
<evidence type="ECO:0000259" key="25">
    <source>
        <dbReference type="PROSITE" id="PS50846"/>
    </source>
</evidence>
<dbReference type="SUPFAM" id="SSF56784">
    <property type="entry name" value="HAD-like"/>
    <property type="match status" value="1"/>
</dbReference>
<dbReference type="InterPro" id="IPR036412">
    <property type="entry name" value="HAD-like_sf"/>
</dbReference>
<dbReference type="FunFam" id="2.70.150.10:FF:000020">
    <property type="entry name" value="Copper-exporting P-type ATPase A"/>
    <property type="match status" value="1"/>
</dbReference>
<dbReference type="InterPro" id="IPR059000">
    <property type="entry name" value="ATPase_P-type_domA"/>
</dbReference>
<dbReference type="InterPro" id="IPR023298">
    <property type="entry name" value="ATPase_P-typ_TM_dom_sf"/>
</dbReference>
<dbReference type="CDD" id="cd00371">
    <property type="entry name" value="HMA"/>
    <property type="match status" value="4"/>
</dbReference>
<dbReference type="CDD" id="cd02094">
    <property type="entry name" value="P-type_ATPase_Cu-like"/>
    <property type="match status" value="1"/>
</dbReference>
<evidence type="ECO:0000256" key="23">
    <source>
        <dbReference type="RuleBase" id="RU362081"/>
    </source>
</evidence>
<evidence type="ECO:0000256" key="12">
    <source>
        <dbReference type="ARBA" id="ARBA00022796"/>
    </source>
</evidence>
<evidence type="ECO:0000256" key="3">
    <source>
        <dbReference type="ARBA" id="ARBA00012517"/>
    </source>
</evidence>
<evidence type="ECO:0000256" key="19">
    <source>
        <dbReference type="ARBA" id="ARBA00023136"/>
    </source>
</evidence>
<dbReference type="InterPro" id="IPR018303">
    <property type="entry name" value="ATPase_P-typ_P_site"/>
</dbReference>